<protein>
    <submittedName>
        <fullName evidence="3">Putative secreted protein</fullName>
    </submittedName>
</protein>
<feature type="compositionally biased region" description="Polar residues" evidence="1">
    <location>
        <begin position="55"/>
        <end position="70"/>
    </location>
</feature>
<reference evidence="3" key="1">
    <citation type="submission" date="2019-09" db="EMBL/GenBank/DDBJ databases">
        <title>Organ-specific transcriptomic study of the physiology of the cattle tick, Rhipicephalus microplus.</title>
        <authorList>
            <person name="Tirloni L."/>
            <person name="Braz G."/>
            <person name="Gandara A.C.P."/>
            <person name="Sabadin G.A."/>
            <person name="da Silva R.M."/>
            <person name="Guizzo M.G."/>
            <person name="Machado J.A."/>
            <person name="Costa E.P."/>
            <person name="Gomes H.F."/>
            <person name="Moraes J."/>
            <person name="Mota M.B.S."/>
            <person name="Mesquita R.D."/>
            <person name="Alvarenga P.H."/>
            <person name="Alves F."/>
            <person name="Seixas A."/>
            <person name="da Fonseca R.N."/>
            <person name="Fogaca A."/>
            <person name="Logullo C."/>
            <person name="Tanaka A."/>
            <person name="Daffre S."/>
            <person name="Termignoni C."/>
            <person name="Vaz I.S.Jr."/>
            <person name="Oliveira P.L."/>
            <person name="Ribeiro J.M."/>
        </authorList>
    </citation>
    <scope>NUCLEOTIDE SEQUENCE</scope>
    <source>
        <strain evidence="3">Porto Alegre</strain>
    </source>
</reference>
<dbReference type="AlphaFoldDB" id="A0A6M2D9S0"/>
<feature type="signal peptide" evidence="2">
    <location>
        <begin position="1"/>
        <end position="23"/>
    </location>
</feature>
<accession>A0A6M2D9S0</accession>
<evidence type="ECO:0000313" key="3">
    <source>
        <dbReference type="EMBL" id="NOV42554.1"/>
    </source>
</evidence>
<organism evidence="3">
    <name type="scientific">Rhipicephalus microplus</name>
    <name type="common">Cattle tick</name>
    <name type="synonym">Boophilus microplus</name>
    <dbReference type="NCBI Taxonomy" id="6941"/>
    <lineage>
        <taxon>Eukaryota</taxon>
        <taxon>Metazoa</taxon>
        <taxon>Ecdysozoa</taxon>
        <taxon>Arthropoda</taxon>
        <taxon>Chelicerata</taxon>
        <taxon>Arachnida</taxon>
        <taxon>Acari</taxon>
        <taxon>Parasitiformes</taxon>
        <taxon>Ixodida</taxon>
        <taxon>Ixodoidea</taxon>
        <taxon>Ixodidae</taxon>
        <taxon>Rhipicephalinae</taxon>
        <taxon>Rhipicephalus</taxon>
        <taxon>Boophilus</taxon>
    </lineage>
</organism>
<keyword evidence="2" id="KW-0732">Signal</keyword>
<evidence type="ECO:0000256" key="2">
    <source>
        <dbReference type="SAM" id="SignalP"/>
    </source>
</evidence>
<evidence type="ECO:0000256" key="1">
    <source>
        <dbReference type="SAM" id="MobiDB-lite"/>
    </source>
</evidence>
<feature type="chain" id="PRO_5027047840" evidence="2">
    <location>
        <begin position="24"/>
        <end position="139"/>
    </location>
</feature>
<name>A0A6M2D9S0_RHIMP</name>
<dbReference type="EMBL" id="GHWJ01009817">
    <property type="protein sequence ID" value="NOV42554.1"/>
    <property type="molecule type" value="Transcribed_RNA"/>
</dbReference>
<sequence length="139" mass="15830">MWYACSSTFHFFVVLSFETHASGAIVRCLFFTGRWRCFSPTAEAVASSNNCHSSSRQQGWPHRQLQQQGKPTFEHEKPRPLHCAWAGVKKLWTLASFKQTLRDAQPRTLRCLPRAISTELHRRKPKTGALSCDVGGKQK</sequence>
<proteinExistence type="predicted"/>
<feature type="region of interest" description="Disordered" evidence="1">
    <location>
        <begin position="55"/>
        <end position="77"/>
    </location>
</feature>